<feature type="transmembrane region" description="Helical" evidence="7">
    <location>
        <begin position="374"/>
        <end position="392"/>
    </location>
</feature>
<feature type="domain" description="Major facilitator superfamily (MFS) profile" evidence="8">
    <location>
        <begin position="15"/>
        <end position="495"/>
    </location>
</feature>
<evidence type="ECO:0000256" key="3">
    <source>
        <dbReference type="ARBA" id="ARBA00022692"/>
    </source>
</evidence>
<evidence type="ECO:0000259" key="8">
    <source>
        <dbReference type="PROSITE" id="PS50850"/>
    </source>
</evidence>
<dbReference type="InterPro" id="IPR011701">
    <property type="entry name" value="MFS"/>
</dbReference>
<accession>A0AAN6MFE8</accession>
<dbReference type="InterPro" id="IPR036259">
    <property type="entry name" value="MFS_trans_sf"/>
</dbReference>
<reference evidence="9" key="1">
    <citation type="journal article" date="2023" name="Mol. Phylogenet. Evol.">
        <title>Genome-scale phylogeny and comparative genomics of the fungal order Sordariales.</title>
        <authorList>
            <person name="Hensen N."/>
            <person name="Bonometti L."/>
            <person name="Westerberg I."/>
            <person name="Brannstrom I.O."/>
            <person name="Guillou S."/>
            <person name="Cros-Aarteil S."/>
            <person name="Calhoun S."/>
            <person name="Haridas S."/>
            <person name="Kuo A."/>
            <person name="Mondo S."/>
            <person name="Pangilinan J."/>
            <person name="Riley R."/>
            <person name="LaButti K."/>
            <person name="Andreopoulos B."/>
            <person name="Lipzen A."/>
            <person name="Chen C."/>
            <person name="Yan M."/>
            <person name="Daum C."/>
            <person name="Ng V."/>
            <person name="Clum A."/>
            <person name="Steindorff A."/>
            <person name="Ohm R.A."/>
            <person name="Martin F."/>
            <person name="Silar P."/>
            <person name="Natvig D.O."/>
            <person name="Lalanne C."/>
            <person name="Gautier V."/>
            <person name="Ament-Velasquez S.L."/>
            <person name="Kruys A."/>
            <person name="Hutchinson M.I."/>
            <person name="Powell A.J."/>
            <person name="Barry K."/>
            <person name="Miller A.N."/>
            <person name="Grigoriev I.V."/>
            <person name="Debuchy R."/>
            <person name="Gladieux P."/>
            <person name="Hiltunen Thoren M."/>
            <person name="Johannesson H."/>
        </authorList>
    </citation>
    <scope>NUCLEOTIDE SEQUENCE</scope>
    <source>
        <strain evidence="9">CBS 103.79</strain>
    </source>
</reference>
<evidence type="ECO:0000256" key="1">
    <source>
        <dbReference type="ARBA" id="ARBA00004141"/>
    </source>
</evidence>
<feature type="transmembrane region" description="Helical" evidence="7">
    <location>
        <begin position="51"/>
        <end position="73"/>
    </location>
</feature>
<evidence type="ECO:0000256" key="6">
    <source>
        <dbReference type="SAM" id="MobiDB-lite"/>
    </source>
</evidence>
<keyword evidence="3 7" id="KW-0812">Transmembrane</keyword>
<evidence type="ECO:0000256" key="2">
    <source>
        <dbReference type="ARBA" id="ARBA00022448"/>
    </source>
</evidence>
<organism evidence="9 10">
    <name type="scientific">Staphylotrichum tortipilum</name>
    <dbReference type="NCBI Taxonomy" id="2831512"/>
    <lineage>
        <taxon>Eukaryota</taxon>
        <taxon>Fungi</taxon>
        <taxon>Dikarya</taxon>
        <taxon>Ascomycota</taxon>
        <taxon>Pezizomycotina</taxon>
        <taxon>Sordariomycetes</taxon>
        <taxon>Sordariomycetidae</taxon>
        <taxon>Sordariales</taxon>
        <taxon>Chaetomiaceae</taxon>
        <taxon>Staphylotrichum</taxon>
    </lineage>
</organism>
<feature type="transmembrane region" description="Helical" evidence="7">
    <location>
        <begin position="146"/>
        <end position="167"/>
    </location>
</feature>
<comment type="caution">
    <text evidence="9">The sequence shown here is derived from an EMBL/GenBank/DDBJ whole genome shotgun (WGS) entry which is preliminary data.</text>
</comment>
<dbReference type="PANTHER" id="PTHR23504:SF8">
    <property type="entry name" value="TRANSPORTER, PUTATIVE (AFU_ORTHOLOGUE AFUA_1G03730)-RELATED"/>
    <property type="match status" value="1"/>
</dbReference>
<keyword evidence="4 7" id="KW-1133">Transmembrane helix</keyword>
<evidence type="ECO:0000256" key="7">
    <source>
        <dbReference type="SAM" id="Phobius"/>
    </source>
</evidence>
<reference evidence="9" key="2">
    <citation type="submission" date="2023-05" db="EMBL/GenBank/DDBJ databases">
        <authorList>
            <consortium name="Lawrence Berkeley National Laboratory"/>
            <person name="Steindorff A."/>
            <person name="Hensen N."/>
            <person name="Bonometti L."/>
            <person name="Westerberg I."/>
            <person name="Brannstrom I.O."/>
            <person name="Guillou S."/>
            <person name="Cros-Aarteil S."/>
            <person name="Calhoun S."/>
            <person name="Haridas S."/>
            <person name="Kuo A."/>
            <person name="Mondo S."/>
            <person name="Pangilinan J."/>
            <person name="Riley R."/>
            <person name="Labutti K."/>
            <person name="Andreopoulos B."/>
            <person name="Lipzen A."/>
            <person name="Chen C."/>
            <person name="Yanf M."/>
            <person name="Daum C."/>
            <person name="Ng V."/>
            <person name="Clum A."/>
            <person name="Ohm R."/>
            <person name="Martin F."/>
            <person name="Silar P."/>
            <person name="Natvig D."/>
            <person name="Lalanne C."/>
            <person name="Gautier V."/>
            <person name="Ament-Velasquez S.L."/>
            <person name="Kruys A."/>
            <person name="Hutchinson M.I."/>
            <person name="Powell A.J."/>
            <person name="Barry K."/>
            <person name="Miller A.N."/>
            <person name="Grigoriev I.V."/>
            <person name="Debuchy R."/>
            <person name="Gladieux P."/>
            <person name="Thoren M.H."/>
            <person name="Johannesson H."/>
        </authorList>
    </citation>
    <scope>NUCLEOTIDE SEQUENCE</scope>
    <source>
        <strain evidence="9">CBS 103.79</strain>
    </source>
</reference>
<feature type="transmembrane region" description="Helical" evidence="7">
    <location>
        <begin position="85"/>
        <end position="102"/>
    </location>
</feature>
<dbReference type="PROSITE" id="PS50850">
    <property type="entry name" value="MFS"/>
    <property type="match status" value="1"/>
</dbReference>
<dbReference type="InterPro" id="IPR020846">
    <property type="entry name" value="MFS_dom"/>
</dbReference>
<dbReference type="SUPFAM" id="SSF103473">
    <property type="entry name" value="MFS general substrate transporter"/>
    <property type="match status" value="1"/>
</dbReference>
<proteinExistence type="predicted"/>
<gene>
    <name evidence="9" type="ORF">C8A05DRAFT_46658</name>
</gene>
<comment type="subcellular location">
    <subcellularLocation>
        <location evidence="1">Membrane</location>
        <topology evidence="1">Multi-pass membrane protein</topology>
    </subcellularLocation>
</comment>
<protein>
    <recommendedName>
        <fullName evidence="8">Major facilitator superfamily (MFS) profile domain-containing protein</fullName>
    </recommendedName>
</protein>
<evidence type="ECO:0000256" key="4">
    <source>
        <dbReference type="ARBA" id="ARBA00022989"/>
    </source>
</evidence>
<evidence type="ECO:0000313" key="9">
    <source>
        <dbReference type="EMBL" id="KAK3899217.1"/>
    </source>
</evidence>
<keyword evidence="2" id="KW-0813">Transport</keyword>
<keyword evidence="5 7" id="KW-0472">Membrane</keyword>
<dbReference type="Gene3D" id="1.20.1250.20">
    <property type="entry name" value="MFS general substrate transporter like domains"/>
    <property type="match status" value="1"/>
</dbReference>
<feature type="transmembrane region" description="Helical" evidence="7">
    <location>
        <begin position="399"/>
        <end position="424"/>
    </location>
</feature>
<dbReference type="EMBL" id="MU855817">
    <property type="protein sequence ID" value="KAK3899217.1"/>
    <property type="molecule type" value="Genomic_DNA"/>
</dbReference>
<name>A0AAN6MFE8_9PEZI</name>
<feature type="transmembrane region" description="Helical" evidence="7">
    <location>
        <begin position="187"/>
        <end position="209"/>
    </location>
</feature>
<dbReference type="GO" id="GO:0022857">
    <property type="term" value="F:transmembrane transporter activity"/>
    <property type="evidence" value="ECO:0007669"/>
    <property type="project" value="InterPro"/>
</dbReference>
<evidence type="ECO:0000313" key="10">
    <source>
        <dbReference type="Proteomes" id="UP001303889"/>
    </source>
</evidence>
<sequence>MTNQTKKMPKLPVQQLAILAVARFAEPLALTSVFPYLPEMIASFGVDKNDVARWAGFTGAIFSISQSVTAVAWGRASDTFGRKPIILWGLASTMVCFLLWGMSTSLTMAITVRAVMGGGNGNVGIIRTMVAEMVPEKVLQPKAFSLMPLVWSAGSVFGPAFGGFFARPAEQYPNLFGRIEFFKQYPFVLPNLMACCVFFISFMTALLFLKETHHNKRHNKDWGLALGEKLTRSFKRHTKSNARRRLSFVDDEASAPLLPNSTMSSSEHLPPKTQPVTLREIFTPQTSINLLAYTFLALHSVAYDQVLPVFLNYPRVVPDETNSHLPFQFTGGFGLSSDKIGTIYTIYGIACGVVQFLLFPTLCARFGVLTCYRAASMVFPIVYFVTPFTALIQDTTTRYAVFLTIMLVKGFVVIIGFPCTTILLTNSASSLRILGTLNGFATTFSGIGRAIGPATIGAVFSWGVRKGYAVAPWWSLTLVGLVGAIPPWFIVDGEGPTSRSNAADEDDGDEGERDDVDEDVPILEAADVDSEPESETCKKKGRKGYGTTLSN</sequence>
<keyword evidence="10" id="KW-1185">Reference proteome</keyword>
<dbReference type="GO" id="GO:0016020">
    <property type="term" value="C:membrane"/>
    <property type="evidence" value="ECO:0007669"/>
    <property type="project" value="UniProtKB-SubCell"/>
</dbReference>
<dbReference type="Proteomes" id="UP001303889">
    <property type="component" value="Unassembled WGS sequence"/>
</dbReference>
<dbReference type="AlphaFoldDB" id="A0AAN6MFE8"/>
<feature type="transmembrane region" description="Helical" evidence="7">
    <location>
        <begin position="471"/>
        <end position="491"/>
    </location>
</feature>
<dbReference type="PANTHER" id="PTHR23504">
    <property type="entry name" value="MAJOR FACILITATOR SUPERFAMILY DOMAIN-CONTAINING PROTEIN 10"/>
    <property type="match status" value="1"/>
</dbReference>
<feature type="compositionally biased region" description="Acidic residues" evidence="6">
    <location>
        <begin position="503"/>
        <end position="534"/>
    </location>
</feature>
<dbReference type="Pfam" id="PF07690">
    <property type="entry name" value="MFS_1"/>
    <property type="match status" value="2"/>
</dbReference>
<feature type="region of interest" description="Disordered" evidence="6">
    <location>
        <begin position="496"/>
        <end position="551"/>
    </location>
</feature>
<evidence type="ECO:0000256" key="5">
    <source>
        <dbReference type="ARBA" id="ARBA00023136"/>
    </source>
</evidence>
<feature type="transmembrane region" description="Helical" evidence="7">
    <location>
        <begin position="344"/>
        <end position="368"/>
    </location>
</feature>